<dbReference type="Gene3D" id="3.80.10.10">
    <property type="entry name" value="Ribonuclease Inhibitor"/>
    <property type="match status" value="1"/>
</dbReference>
<dbReference type="AlphaFoldDB" id="A0A1B6ELF9"/>
<protein>
    <recommendedName>
        <fullName evidence="4">Right handed beta helix domain-containing protein</fullName>
    </recommendedName>
</protein>
<evidence type="ECO:0000256" key="2">
    <source>
        <dbReference type="SAM" id="SignalP"/>
    </source>
</evidence>
<proteinExistence type="predicted"/>
<accession>A0A1B6ELF9</accession>
<organism evidence="3">
    <name type="scientific">Cuerna arida</name>
    <dbReference type="NCBI Taxonomy" id="1464854"/>
    <lineage>
        <taxon>Eukaryota</taxon>
        <taxon>Metazoa</taxon>
        <taxon>Ecdysozoa</taxon>
        <taxon>Arthropoda</taxon>
        <taxon>Hexapoda</taxon>
        <taxon>Insecta</taxon>
        <taxon>Pterygota</taxon>
        <taxon>Neoptera</taxon>
        <taxon>Paraneoptera</taxon>
        <taxon>Hemiptera</taxon>
        <taxon>Auchenorrhyncha</taxon>
        <taxon>Membracoidea</taxon>
        <taxon>Cicadellidae</taxon>
        <taxon>Cicadellinae</taxon>
        <taxon>Proconiini</taxon>
        <taxon>Cuerna</taxon>
    </lineage>
</organism>
<evidence type="ECO:0000256" key="1">
    <source>
        <dbReference type="SAM" id="Phobius"/>
    </source>
</evidence>
<keyword evidence="2" id="KW-0732">Signal</keyword>
<keyword evidence="1" id="KW-0812">Transmembrane</keyword>
<gene>
    <name evidence="3" type="ORF">g.27475</name>
</gene>
<evidence type="ECO:0000313" key="3">
    <source>
        <dbReference type="EMBL" id="JAS38759.1"/>
    </source>
</evidence>
<name>A0A1B6ELF9_9HEMI</name>
<keyword evidence="1" id="KW-1133">Transmembrane helix</keyword>
<dbReference type="EMBL" id="GECZ01031010">
    <property type="protein sequence ID" value="JAS38759.1"/>
    <property type="molecule type" value="Transcribed_RNA"/>
</dbReference>
<sequence>MVTRTLWLWLCVVWLTTWLTEAIIHPSSVASVCDLGPCRCARGLLVCDCSISPAKEIVLKKETFDMYIFSSISVANCVHVHVTSHALSDLPALQQFSATNIAKLTLEEQAFFWRTNNEKHSGLLVNISSTAIPEIPSYCFQGSLRHVSFTSVNVSHVRPFAFSSIDHAERIDFTRVHFTDLESQAFKKFSVEFLVIADTRVNLIPTRTMMDIDVRQEVLLRNVTVGGIEQSAFKIYDPRGFRIIQSKVEFIQGRAFHVHTKGDVSIHDNRFGRLEEDAFVGFTVERRYFEEAGKQDLIFENNTLENFESGSLTFNTSGFNPRLDWIMISQQCSCSSASTWATDLVYFSSNPIYKIQVPQIDTVIYCLNPKPTSIKDFQRSYCNVMKSSLLVKVLVGIGVVATLGVIGLVIYCGFQRRAKRYINVPTSPSALRPADYSKSHMLVIPEGKTYRETELHVIVEHAEAIVPTEYVKERPDQGDQ</sequence>
<feature type="signal peptide" evidence="2">
    <location>
        <begin position="1"/>
        <end position="22"/>
    </location>
</feature>
<keyword evidence="1" id="KW-0472">Membrane</keyword>
<dbReference type="InterPro" id="IPR032675">
    <property type="entry name" value="LRR_dom_sf"/>
</dbReference>
<dbReference type="SUPFAM" id="SSF52058">
    <property type="entry name" value="L domain-like"/>
    <property type="match status" value="1"/>
</dbReference>
<evidence type="ECO:0008006" key="4">
    <source>
        <dbReference type="Google" id="ProtNLM"/>
    </source>
</evidence>
<feature type="chain" id="PRO_5008582311" description="Right handed beta helix domain-containing protein" evidence="2">
    <location>
        <begin position="23"/>
        <end position="480"/>
    </location>
</feature>
<feature type="transmembrane region" description="Helical" evidence="1">
    <location>
        <begin position="389"/>
        <end position="414"/>
    </location>
</feature>
<reference evidence="3" key="1">
    <citation type="submission" date="2015-11" db="EMBL/GenBank/DDBJ databases">
        <title>De novo transcriptome assembly of four potential Pierce s Disease insect vectors from Arizona vineyards.</title>
        <authorList>
            <person name="Tassone E.E."/>
        </authorList>
    </citation>
    <scope>NUCLEOTIDE SEQUENCE</scope>
</reference>